<keyword evidence="1" id="KW-0479">Metal-binding</keyword>
<dbReference type="CDD" id="cd07034">
    <property type="entry name" value="TPP_PYR_PFOR_IOR-alpha_like"/>
    <property type="match status" value="1"/>
</dbReference>
<dbReference type="Pfam" id="PF02775">
    <property type="entry name" value="TPP_enzyme_C"/>
    <property type="match status" value="1"/>
</dbReference>
<evidence type="ECO:0000256" key="1">
    <source>
        <dbReference type="ARBA" id="ARBA00022723"/>
    </source>
</evidence>
<dbReference type="InterPro" id="IPR002880">
    <property type="entry name" value="Pyrv_Fd/Flavodoxin_OxRdtase_N"/>
</dbReference>
<dbReference type="AlphaFoldDB" id="A0A644V5G3"/>
<reference evidence="4" key="1">
    <citation type="submission" date="2019-08" db="EMBL/GenBank/DDBJ databases">
        <authorList>
            <person name="Kucharzyk K."/>
            <person name="Murdoch R.W."/>
            <person name="Higgins S."/>
            <person name="Loffler F."/>
        </authorList>
    </citation>
    <scope>NUCLEOTIDE SEQUENCE</scope>
</reference>
<dbReference type="GO" id="GO:0016491">
    <property type="term" value="F:oxidoreductase activity"/>
    <property type="evidence" value="ECO:0007669"/>
    <property type="project" value="UniProtKB-KW"/>
</dbReference>
<evidence type="ECO:0000259" key="3">
    <source>
        <dbReference type="Pfam" id="PF02775"/>
    </source>
</evidence>
<feature type="domain" description="Thiamine pyrophosphate enzyme TPP-binding" evidence="3">
    <location>
        <begin position="257"/>
        <end position="321"/>
    </location>
</feature>
<name>A0A644V5G3_9ZZZZ</name>
<comment type="caution">
    <text evidence="4">The sequence shown here is derived from an EMBL/GenBank/DDBJ whole genome shotgun (WGS) entry which is preliminary data.</text>
</comment>
<dbReference type="InterPro" id="IPR045025">
    <property type="entry name" value="HACL1-like"/>
</dbReference>
<sequence length="375" mass="40380">MKAEAAFASAVLHAADICYAVPGYPVTDLAEKCRAEYTLNEKIALEYALGMSLSGKRSAVIVKNAGMNTLSDPLVSATYQGLKAGVVIVAGDDTLVRGSQTRQDSRKYGDVASVMVIEPKADELCLAVEAAMQRSETYSRVMIIRVTPEVLDADVVGVPLPERRNGSGIIFPDDLTMKGRCEFAENITAVMKNELMRENTVPETFASRGHYRTLCRNCPYKPLFSILKSTLSQNMTAAICDTGCSLLSKNPPFCFSLANYGLGSSPAVAAKSTKIALTGDYAVLHSGLNALIDIYEKQGSLFCIILQNRKLGMTGGQDCADILSYLTRFTPAVISAADPGLEKLIEKGIAENTGLRILIIKGDCPKGENHEIIEC</sequence>
<evidence type="ECO:0000256" key="2">
    <source>
        <dbReference type="ARBA" id="ARBA00023002"/>
    </source>
</evidence>
<proteinExistence type="predicted"/>
<protein>
    <recommendedName>
        <fullName evidence="3">Thiamine pyrophosphate enzyme TPP-binding domain-containing protein</fullName>
    </recommendedName>
</protein>
<dbReference type="SUPFAM" id="SSF52518">
    <property type="entry name" value="Thiamin diphosphate-binding fold (THDP-binding)"/>
    <property type="match status" value="2"/>
</dbReference>
<keyword evidence="2" id="KW-0560">Oxidoreductase</keyword>
<dbReference type="EMBL" id="VSSQ01000222">
    <property type="protein sequence ID" value="MPL86441.1"/>
    <property type="molecule type" value="Genomic_DNA"/>
</dbReference>
<evidence type="ECO:0000313" key="4">
    <source>
        <dbReference type="EMBL" id="MPL86441.1"/>
    </source>
</evidence>
<dbReference type="GO" id="GO:0030976">
    <property type="term" value="F:thiamine pyrophosphate binding"/>
    <property type="evidence" value="ECO:0007669"/>
    <property type="project" value="InterPro"/>
</dbReference>
<dbReference type="InterPro" id="IPR011766">
    <property type="entry name" value="TPP_enzyme_TPP-bd"/>
</dbReference>
<accession>A0A644V5G3</accession>
<dbReference type="PANTHER" id="PTHR43710:SF7">
    <property type="entry name" value="INDOLEPYRUVATE OXIDOREDUCTASE SUBUNIT IORA"/>
    <property type="match status" value="1"/>
</dbReference>
<dbReference type="PANTHER" id="PTHR43710">
    <property type="entry name" value="2-HYDROXYACYL-COA LYASE"/>
    <property type="match status" value="1"/>
</dbReference>
<gene>
    <name evidence="4" type="ORF">SDC9_32421</name>
</gene>
<dbReference type="Gene3D" id="3.40.50.970">
    <property type="match status" value="1"/>
</dbReference>
<organism evidence="4">
    <name type="scientific">bioreactor metagenome</name>
    <dbReference type="NCBI Taxonomy" id="1076179"/>
    <lineage>
        <taxon>unclassified sequences</taxon>
        <taxon>metagenomes</taxon>
        <taxon>ecological metagenomes</taxon>
    </lineage>
</organism>
<dbReference type="InterPro" id="IPR029061">
    <property type="entry name" value="THDP-binding"/>
</dbReference>
<dbReference type="GO" id="GO:0046872">
    <property type="term" value="F:metal ion binding"/>
    <property type="evidence" value="ECO:0007669"/>
    <property type="project" value="UniProtKB-KW"/>
</dbReference>